<name>A0ABS4THM1_9PSEU</name>
<evidence type="ECO:0000313" key="1">
    <source>
        <dbReference type="EMBL" id="MBP2323938.1"/>
    </source>
</evidence>
<keyword evidence="2" id="KW-1185">Reference proteome</keyword>
<dbReference type="Proteomes" id="UP001519332">
    <property type="component" value="Unassembled WGS sequence"/>
</dbReference>
<dbReference type="EMBL" id="JAGINW010000001">
    <property type="protein sequence ID" value="MBP2323938.1"/>
    <property type="molecule type" value="Genomic_DNA"/>
</dbReference>
<proteinExistence type="predicted"/>
<gene>
    <name evidence="1" type="ORF">JOF56_004323</name>
</gene>
<reference evidence="1 2" key="1">
    <citation type="submission" date="2021-03" db="EMBL/GenBank/DDBJ databases">
        <title>Sequencing the genomes of 1000 actinobacteria strains.</title>
        <authorList>
            <person name="Klenk H.-P."/>
        </authorList>
    </citation>
    <scope>NUCLEOTIDE SEQUENCE [LARGE SCALE GENOMIC DNA]</scope>
    <source>
        <strain evidence="1 2">DSM 46670</strain>
    </source>
</reference>
<accession>A0ABS4THM1</accession>
<sequence>MGNQRLDAACARALQVGDPSYRTIKGILAAGTERDGITEPAAPTVAAFLRGPGAFGVDTA</sequence>
<comment type="caution">
    <text evidence="1">The sequence shown here is derived from an EMBL/GenBank/DDBJ whole genome shotgun (WGS) entry which is preliminary data.</text>
</comment>
<organism evidence="1 2">
    <name type="scientific">Kibdelosporangium banguiense</name>
    <dbReference type="NCBI Taxonomy" id="1365924"/>
    <lineage>
        <taxon>Bacteria</taxon>
        <taxon>Bacillati</taxon>
        <taxon>Actinomycetota</taxon>
        <taxon>Actinomycetes</taxon>
        <taxon>Pseudonocardiales</taxon>
        <taxon>Pseudonocardiaceae</taxon>
        <taxon>Kibdelosporangium</taxon>
    </lineage>
</organism>
<evidence type="ECO:0000313" key="2">
    <source>
        <dbReference type="Proteomes" id="UP001519332"/>
    </source>
</evidence>
<protein>
    <submittedName>
        <fullName evidence="1">Uncharacterized protein</fullName>
    </submittedName>
</protein>